<reference evidence="3 4" key="1">
    <citation type="submission" date="2019-01" db="EMBL/GenBank/DDBJ databases">
        <title>Oerskovia turbata Genome sequencing and assembly.</title>
        <authorList>
            <person name="Dou T."/>
        </authorList>
    </citation>
    <scope>NUCLEOTIDE SEQUENCE [LARGE SCALE GENOMIC DNA]</scope>
    <source>
        <strain evidence="2 3">JCM12123</strain>
        <strain evidence="1 4">JCM3160</strain>
    </source>
</reference>
<accession>A0A4V1N5J9</accession>
<dbReference type="AlphaFoldDB" id="A0A4V1N5J9"/>
<dbReference type="RefSeq" id="WP_129429393.1">
    <property type="nucleotide sequence ID" value="NZ_JOFV01000005.1"/>
</dbReference>
<name>A0A4V1N5J9_9CELL</name>
<proteinExistence type="predicted"/>
<dbReference type="EMBL" id="SDJQ01000006">
    <property type="protein sequence ID" value="RXR35926.1"/>
    <property type="molecule type" value="Genomic_DNA"/>
</dbReference>
<comment type="caution">
    <text evidence="2">The sequence shown here is derived from an EMBL/GenBank/DDBJ whole genome shotgun (WGS) entry which is preliminary data.</text>
</comment>
<protein>
    <recommendedName>
        <fullName evidence="5">Ribbon-helix-helix protein, CopG family</fullName>
    </recommendedName>
</protein>
<evidence type="ECO:0000313" key="1">
    <source>
        <dbReference type="EMBL" id="RXR28065.1"/>
    </source>
</evidence>
<keyword evidence="4" id="KW-1185">Reference proteome</keyword>
<evidence type="ECO:0000313" key="4">
    <source>
        <dbReference type="Proteomes" id="UP000290517"/>
    </source>
</evidence>
<evidence type="ECO:0000313" key="2">
    <source>
        <dbReference type="EMBL" id="RXR35926.1"/>
    </source>
</evidence>
<gene>
    <name evidence="1" type="ORF">EQW73_01885</name>
    <name evidence="2" type="ORF">EQW78_03870</name>
</gene>
<dbReference type="STRING" id="1713.GCA_000718325_01283"/>
<dbReference type="Proteomes" id="UP000289805">
    <property type="component" value="Unassembled WGS sequence"/>
</dbReference>
<dbReference type="Proteomes" id="UP000290517">
    <property type="component" value="Unassembled WGS sequence"/>
</dbReference>
<organism evidence="2 3">
    <name type="scientific">Oerskovia turbata</name>
    <dbReference type="NCBI Taxonomy" id="1713"/>
    <lineage>
        <taxon>Bacteria</taxon>
        <taxon>Bacillati</taxon>
        <taxon>Actinomycetota</taxon>
        <taxon>Actinomycetes</taxon>
        <taxon>Micrococcales</taxon>
        <taxon>Cellulomonadaceae</taxon>
        <taxon>Oerskovia</taxon>
    </lineage>
</organism>
<sequence length="65" mass="7315">MTQVEMTTIKVPVAVRDRLKARAEALHVTQGEALERLLDESADENIQAYITDAMESWSEALERLA</sequence>
<dbReference type="OrthoDB" id="3544271at2"/>
<evidence type="ECO:0000313" key="3">
    <source>
        <dbReference type="Proteomes" id="UP000289805"/>
    </source>
</evidence>
<dbReference type="EMBL" id="SDJR01000001">
    <property type="protein sequence ID" value="RXR28065.1"/>
    <property type="molecule type" value="Genomic_DNA"/>
</dbReference>
<evidence type="ECO:0008006" key="5">
    <source>
        <dbReference type="Google" id="ProtNLM"/>
    </source>
</evidence>